<reference evidence="1 2" key="1">
    <citation type="submission" date="2018-01" db="EMBL/GenBank/DDBJ databases">
        <title>Draft genome sequence of Jishengella endophytica.</title>
        <authorList>
            <person name="Sahin N."/>
            <person name="Ay H."/>
            <person name="Saygin H."/>
        </authorList>
    </citation>
    <scope>NUCLEOTIDE SEQUENCE [LARGE SCALE GENOMIC DNA]</scope>
    <source>
        <strain evidence="1 2">DSM 45430</strain>
    </source>
</reference>
<protein>
    <submittedName>
        <fullName evidence="1">Uncharacterized protein</fullName>
    </submittedName>
</protein>
<keyword evidence="2" id="KW-1185">Reference proteome</keyword>
<comment type="caution">
    <text evidence="1">The sequence shown here is derived from an EMBL/GenBank/DDBJ whole genome shotgun (WGS) entry which is preliminary data.</text>
</comment>
<name>A0A2W2CK83_9ACTN</name>
<evidence type="ECO:0000313" key="2">
    <source>
        <dbReference type="Proteomes" id="UP000248627"/>
    </source>
</evidence>
<dbReference type="OrthoDB" id="3398034at2"/>
<organism evidence="1 2">
    <name type="scientific">Micromonospora endophytica</name>
    <dbReference type="NCBI Taxonomy" id="515350"/>
    <lineage>
        <taxon>Bacteria</taxon>
        <taxon>Bacillati</taxon>
        <taxon>Actinomycetota</taxon>
        <taxon>Actinomycetes</taxon>
        <taxon>Micromonosporales</taxon>
        <taxon>Micromonosporaceae</taxon>
        <taxon>Micromonospora</taxon>
    </lineage>
</organism>
<dbReference type="RefSeq" id="WP_111242820.1">
    <property type="nucleotide sequence ID" value="NZ_AP023358.1"/>
</dbReference>
<evidence type="ECO:0000313" key="1">
    <source>
        <dbReference type="EMBL" id="PZF98340.1"/>
    </source>
</evidence>
<accession>A0A2W2CK83</accession>
<proteinExistence type="predicted"/>
<gene>
    <name evidence="1" type="ORF">C1I93_09220</name>
</gene>
<dbReference type="Proteomes" id="UP000248627">
    <property type="component" value="Unassembled WGS sequence"/>
</dbReference>
<dbReference type="Pfam" id="PF19563">
    <property type="entry name" value="DUF6085"/>
    <property type="match status" value="1"/>
</dbReference>
<dbReference type="EMBL" id="POTX01000042">
    <property type="protein sequence ID" value="PZF98340.1"/>
    <property type="molecule type" value="Genomic_DNA"/>
</dbReference>
<sequence>MTDDHRGGQVAAADVDLAIRAAARTAYLRSYPADTIRADAYAERMVADVPYRAEMTAALAALADAGRLMPVDEETAHLIQLREDGWTIQHPLSCRPTLFTCEVNQAATHALTAPPAMLGVFECGADNGRFVIGAAR</sequence>
<dbReference type="InterPro" id="IPR045731">
    <property type="entry name" value="DUF6085"/>
</dbReference>
<dbReference type="AlphaFoldDB" id="A0A2W2CK83"/>